<dbReference type="EMBL" id="JAHLQJ010000037">
    <property type="protein sequence ID" value="MBU5674733.1"/>
    <property type="molecule type" value="Genomic_DNA"/>
</dbReference>
<dbReference type="Pfam" id="PF13638">
    <property type="entry name" value="PIN_4"/>
    <property type="match status" value="1"/>
</dbReference>
<accession>A0ABS6FXC8</accession>
<dbReference type="Proteomes" id="UP000743001">
    <property type="component" value="Unassembled WGS sequence"/>
</dbReference>
<evidence type="ECO:0000313" key="4">
    <source>
        <dbReference type="EMBL" id="MBU5674733.1"/>
    </source>
</evidence>
<evidence type="ECO:0000256" key="1">
    <source>
        <dbReference type="ARBA" id="ARBA00022741"/>
    </source>
</evidence>
<dbReference type="RefSeq" id="WP_216481272.1">
    <property type="nucleotide sequence ID" value="NZ_JAHLQJ010000037.1"/>
</dbReference>
<evidence type="ECO:0000313" key="5">
    <source>
        <dbReference type="Proteomes" id="UP000743001"/>
    </source>
</evidence>
<keyword evidence="2" id="KW-0067">ATP-binding</keyword>
<evidence type="ECO:0000259" key="3">
    <source>
        <dbReference type="SMART" id="SM00670"/>
    </source>
</evidence>
<dbReference type="PANTHER" id="PTHR30473:SF2">
    <property type="entry name" value="PIN DOMAIN-CONTAINING PROTEIN"/>
    <property type="match status" value="1"/>
</dbReference>
<protein>
    <submittedName>
        <fullName evidence="4">PhoH family protein</fullName>
    </submittedName>
</protein>
<keyword evidence="1" id="KW-0547">Nucleotide-binding</keyword>
<dbReference type="Pfam" id="PF02562">
    <property type="entry name" value="PhoH"/>
    <property type="match status" value="1"/>
</dbReference>
<dbReference type="InterPro" id="IPR002716">
    <property type="entry name" value="PIN_dom"/>
</dbReference>
<dbReference type="InterPro" id="IPR051451">
    <property type="entry name" value="PhoH2-like"/>
</dbReference>
<organism evidence="4 5">
    <name type="scientific">Paenibacillus brevis</name>
    <dbReference type="NCBI Taxonomy" id="2841508"/>
    <lineage>
        <taxon>Bacteria</taxon>
        <taxon>Bacillati</taxon>
        <taxon>Bacillota</taxon>
        <taxon>Bacilli</taxon>
        <taxon>Bacillales</taxon>
        <taxon>Paenibacillaceae</taxon>
        <taxon>Paenibacillus</taxon>
    </lineage>
</organism>
<evidence type="ECO:0000256" key="2">
    <source>
        <dbReference type="ARBA" id="ARBA00022840"/>
    </source>
</evidence>
<name>A0ABS6FXC8_9BACL</name>
<sequence>MKKIFVLDTNVLLHDPTALFAFEEHEVIIPAIVLEEIDSKKRNAEEIGRNARRVSRLLDGLRDQGHLHDGVLLEHGGTLKVELNHRSFLKVQEMFGEISNDNRILAVALNYHLEQAELEQPASVILVSKDVLVRVKADVLGLAAEDYLSDRTAGLDELYPGYVTIRVHPSVIDEFYSYRTLAIKPLGLSYSLNPNEFVILKDEMGTGKSALLRVNKEATRLEPLFLSNDPVWGISARNAQQRMALELLLNDDIPLVTITGKAGTGKTLLALAAGLMKVEDDHKYKKLLIARPVVPMGKDIGYLPGEKEEKLRPWMQPIYDNLEYLFDTKKSGDIDKILMGLGSIQVEALTYIRGRSIPGQFIIIDEAQNLTRHEVKTIVSRVGEGSKIILMGDPEQIDHPYLDSVSNGLTYLVERFKEQGISGHITLEKGERSKLAQVAADLL</sequence>
<dbReference type="InterPro" id="IPR003714">
    <property type="entry name" value="PhoH"/>
</dbReference>
<dbReference type="SMART" id="SM00670">
    <property type="entry name" value="PINc"/>
    <property type="match status" value="1"/>
</dbReference>
<dbReference type="PANTHER" id="PTHR30473">
    <property type="entry name" value="PROTEIN PHOH"/>
    <property type="match status" value="1"/>
</dbReference>
<feature type="domain" description="PIN" evidence="3">
    <location>
        <begin position="3"/>
        <end position="135"/>
    </location>
</feature>
<keyword evidence="5" id="KW-1185">Reference proteome</keyword>
<proteinExistence type="predicted"/>
<reference evidence="4 5" key="1">
    <citation type="submission" date="2021-06" db="EMBL/GenBank/DDBJ databases">
        <authorList>
            <person name="Sun Q."/>
            <person name="Li D."/>
        </authorList>
    </citation>
    <scope>NUCLEOTIDE SEQUENCE [LARGE SCALE GENOMIC DNA]</scope>
    <source>
        <strain evidence="4 5">MSJ-6</strain>
    </source>
</reference>
<comment type="caution">
    <text evidence="4">The sequence shown here is derived from an EMBL/GenBank/DDBJ whole genome shotgun (WGS) entry which is preliminary data.</text>
</comment>
<dbReference type="CDD" id="cd09883">
    <property type="entry name" value="PIN_VapC_PhoHL-ATPase"/>
    <property type="match status" value="1"/>
</dbReference>
<gene>
    <name evidence="4" type="ORF">KQJ23_23140</name>
</gene>